<name>A0AB74CX17_9BURK</name>
<dbReference type="Pfam" id="PF24316">
    <property type="entry name" value="Tli3"/>
    <property type="match status" value="1"/>
</dbReference>
<accession>A0AB74CX17</accession>
<dbReference type="SUPFAM" id="SSF50939">
    <property type="entry name" value="Sialidases"/>
    <property type="match status" value="1"/>
</dbReference>
<evidence type="ECO:0000259" key="1">
    <source>
        <dbReference type="Pfam" id="PF24316"/>
    </source>
</evidence>
<feature type="domain" description="Tli3-like" evidence="1">
    <location>
        <begin position="39"/>
        <end position="135"/>
    </location>
</feature>
<sequence length="225" mass="26012">MWNRPNRLIIILASIFLVACINTARPVRETLREEDWNEYVVYRIDDYRYISIRSPQKCNGHLDGNIYYNDTRSGVRTFVSFTGPMRNGLYRGYYAIQSNSNNIAIPSLAFSQTSGMFMRIYYSHDGGRTFHWFKAGVDDKNNALILIEGLLYWTRMNLSNQSEYANEGASVYDIERDMGKTFAHYDPVTTFEKYGKSVSRSQIPLNMKSPSGETHWSCPANTEKK</sequence>
<comment type="caution">
    <text evidence="2">The sequence shown here is derived from an EMBL/GenBank/DDBJ whole genome shotgun (WGS) entry which is preliminary data.</text>
</comment>
<dbReference type="AlphaFoldDB" id="A0AB74CX17"/>
<reference evidence="2 3" key="1">
    <citation type="submission" date="2018-08" db="EMBL/GenBank/DDBJ databases">
        <title>Comparative analysis of Burkholderia isolates from Puerto Rico.</title>
        <authorList>
            <person name="Hall C."/>
            <person name="Sahl J."/>
            <person name="Wagner D."/>
        </authorList>
    </citation>
    <scope>NUCLEOTIDE SEQUENCE [LARGE SCALE GENOMIC DNA]</scope>
    <source>
        <strain evidence="2 3">Bp8964</strain>
    </source>
</reference>
<dbReference type="InterPro" id="IPR036278">
    <property type="entry name" value="Sialidase_sf"/>
</dbReference>
<gene>
    <name evidence="2" type="ORF">DF015_33810</name>
</gene>
<protein>
    <recommendedName>
        <fullName evidence="1">Tli3-like domain-containing protein</fullName>
    </recommendedName>
</protein>
<dbReference type="InterPro" id="IPR057562">
    <property type="entry name" value="Tli3-like_dom"/>
</dbReference>
<proteinExistence type="predicted"/>
<dbReference type="Proteomes" id="UP000273734">
    <property type="component" value="Unassembled WGS sequence"/>
</dbReference>
<dbReference type="PROSITE" id="PS51257">
    <property type="entry name" value="PROKAR_LIPOPROTEIN"/>
    <property type="match status" value="1"/>
</dbReference>
<evidence type="ECO:0000313" key="3">
    <source>
        <dbReference type="Proteomes" id="UP000273734"/>
    </source>
</evidence>
<evidence type="ECO:0000313" key="2">
    <source>
        <dbReference type="EMBL" id="RQP68486.1"/>
    </source>
</evidence>
<organism evidence="2 3">
    <name type="scientific">Burkholderia ubonensis</name>
    <dbReference type="NCBI Taxonomy" id="101571"/>
    <lineage>
        <taxon>Bacteria</taxon>
        <taxon>Pseudomonadati</taxon>
        <taxon>Pseudomonadota</taxon>
        <taxon>Betaproteobacteria</taxon>
        <taxon>Burkholderiales</taxon>
        <taxon>Burkholderiaceae</taxon>
        <taxon>Burkholderia</taxon>
        <taxon>Burkholderia cepacia complex</taxon>
    </lineage>
</organism>
<dbReference type="EMBL" id="QTNY01000040">
    <property type="protein sequence ID" value="RQP68486.1"/>
    <property type="molecule type" value="Genomic_DNA"/>
</dbReference>